<name>A0A2R5HFY4_9LACT</name>
<proteinExistence type="predicted"/>
<evidence type="ECO:0000256" key="1">
    <source>
        <dbReference type="SAM" id="Phobius"/>
    </source>
</evidence>
<keyword evidence="1" id="KW-0472">Membrane</keyword>
<gene>
    <name evidence="2" type="ORF">NtB2_00870</name>
</gene>
<keyword evidence="1" id="KW-0812">Transmembrane</keyword>
<accession>A0A2R5HFY4</accession>
<dbReference type="Proteomes" id="UP000245021">
    <property type="component" value="Unassembled WGS sequence"/>
</dbReference>
<dbReference type="RefSeq" id="WP_165814953.1">
    <property type="nucleotide sequence ID" value="NZ_BFFO01000004.1"/>
</dbReference>
<feature type="transmembrane region" description="Helical" evidence="1">
    <location>
        <begin position="7"/>
        <end position="24"/>
    </location>
</feature>
<dbReference type="AlphaFoldDB" id="A0A2R5HFY4"/>
<comment type="caution">
    <text evidence="2">The sequence shown here is derived from an EMBL/GenBank/DDBJ whole genome shotgun (WGS) entry which is preliminary data.</text>
</comment>
<keyword evidence="3" id="KW-1185">Reference proteome</keyword>
<organism evidence="2 3">
    <name type="scientific">Lactococcus termiticola</name>
    <dbReference type="NCBI Taxonomy" id="2169526"/>
    <lineage>
        <taxon>Bacteria</taxon>
        <taxon>Bacillati</taxon>
        <taxon>Bacillota</taxon>
        <taxon>Bacilli</taxon>
        <taxon>Lactobacillales</taxon>
        <taxon>Streptococcaceae</taxon>
        <taxon>Lactococcus</taxon>
    </lineage>
</organism>
<evidence type="ECO:0000313" key="3">
    <source>
        <dbReference type="Proteomes" id="UP000245021"/>
    </source>
</evidence>
<sequence length="55" mass="6695">MSKLKTWQQFVLIFLYFFAFNRLAKFFPAYKWWIFGLMIIGVVTFLLVARNRGKK</sequence>
<feature type="transmembrane region" description="Helical" evidence="1">
    <location>
        <begin position="30"/>
        <end position="49"/>
    </location>
</feature>
<dbReference type="EMBL" id="BFFO01000004">
    <property type="protein sequence ID" value="GBG96746.1"/>
    <property type="molecule type" value="Genomic_DNA"/>
</dbReference>
<protein>
    <submittedName>
        <fullName evidence="2">Uncharacterized protein</fullName>
    </submittedName>
</protein>
<keyword evidence="1" id="KW-1133">Transmembrane helix</keyword>
<reference evidence="2 3" key="1">
    <citation type="journal article" date="2018" name="Genome Announc.">
        <title>Draft Genome Sequence of Lactococcus sp. Strain NtB2 (JCM 32569), Isolated from the Gut of the Higher Termite Nasutitermes takasagoensis.</title>
        <authorList>
            <person name="Noda S."/>
            <person name="Aihara C."/>
            <person name="Yuki M."/>
            <person name="Ohkuma M."/>
        </authorList>
    </citation>
    <scope>NUCLEOTIDE SEQUENCE [LARGE SCALE GENOMIC DNA]</scope>
    <source>
        <strain evidence="2 3">NtB2</strain>
    </source>
</reference>
<evidence type="ECO:0000313" key="2">
    <source>
        <dbReference type="EMBL" id="GBG96746.1"/>
    </source>
</evidence>